<organism evidence="2 3">
    <name type="scientific">Trifolium pratense</name>
    <name type="common">Red clover</name>
    <dbReference type="NCBI Taxonomy" id="57577"/>
    <lineage>
        <taxon>Eukaryota</taxon>
        <taxon>Viridiplantae</taxon>
        <taxon>Streptophyta</taxon>
        <taxon>Embryophyta</taxon>
        <taxon>Tracheophyta</taxon>
        <taxon>Spermatophyta</taxon>
        <taxon>Magnoliopsida</taxon>
        <taxon>eudicotyledons</taxon>
        <taxon>Gunneridae</taxon>
        <taxon>Pentapetalae</taxon>
        <taxon>rosids</taxon>
        <taxon>fabids</taxon>
        <taxon>Fabales</taxon>
        <taxon>Fabaceae</taxon>
        <taxon>Papilionoideae</taxon>
        <taxon>50 kb inversion clade</taxon>
        <taxon>NPAAA clade</taxon>
        <taxon>Hologalegina</taxon>
        <taxon>IRL clade</taxon>
        <taxon>Trifolieae</taxon>
        <taxon>Trifolium</taxon>
    </lineage>
</organism>
<comment type="caution">
    <text evidence="2">The sequence shown here is derived from an EMBL/GenBank/DDBJ whole genome shotgun (WGS) entry which is preliminary data.</text>
</comment>
<reference evidence="2 3" key="2">
    <citation type="journal article" date="2017" name="Front. Plant Sci.">
        <title>Gene Classification and Mining of Molecular Markers Useful in Red Clover (Trifolium pratense) Breeding.</title>
        <authorList>
            <person name="Istvanek J."/>
            <person name="Dluhosova J."/>
            <person name="Dluhos P."/>
            <person name="Patkova L."/>
            <person name="Nedelnik J."/>
            <person name="Repkova J."/>
        </authorList>
    </citation>
    <scope>NUCLEOTIDE SEQUENCE [LARGE SCALE GENOMIC DNA]</scope>
    <source>
        <strain evidence="3">cv. Tatra</strain>
        <tissue evidence="2">Young leaves</tissue>
    </source>
</reference>
<dbReference type="EMBL" id="ASHM01038088">
    <property type="protein sequence ID" value="PNX80509.1"/>
    <property type="molecule type" value="Genomic_DNA"/>
</dbReference>
<gene>
    <name evidence="2" type="ORF">L195_g036511</name>
</gene>
<dbReference type="AlphaFoldDB" id="A0A2K3LPQ8"/>
<feature type="region of interest" description="Disordered" evidence="1">
    <location>
        <begin position="1"/>
        <end position="31"/>
    </location>
</feature>
<feature type="non-terminal residue" evidence="2">
    <location>
        <position position="367"/>
    </location>
</feature>
<dbReference type="Proteomes" id="UP000236291">
    <property type="component" value="Unassembled WGS sequence"/>
</dbReference>
<protein>
    <submittedName>
        <fullName evidence="2">Uncharacterized protein</fullName>
    </submittedName>
</protein>
<evidence type="ECO:0000256" key="1">
    <source>
        <dbReference type="SAM" id="MobiDB-lite"/>
    </source>
</evidence>
<evidence type="ECO:0000313" key="3">
    <source>
        <dbReference type="Proteomes" id="UP000236291"/>
    </source>
</evidence>
<evidence type="ECO:0000313" key="2">
    <source>
        <dbReference type="EMBL" id="PNX80509.1"/>
    </source>
</evidence>
<reference evidence="2 3" key="1">
    <citation type="journal article" date="2014" name="Am. J. Bot.">
        <title>Genome assembly and annotation for red clover (Trifolium pratense; Fabaceae).</title>
        <authorList>
            <person name="Istvanek J."/>
            <person name="Jaros M."/>
            <person name="Krenek A."/>
            <person name="Repkova J."/>
        </authorList>
    </citation>
    <scope>NUCLEOTIDE SEQUENCE [LARGE SCALE GENOMIC DNA]</scope>
    <source>
        <strain evidence="3">cv. Tatra</strain>
        <tissue evidence="2">Young leaves</tissue>
    </source>
</reference>
<proteinExistence type="predicted"/>
<accession>A0A2K3LPQ8</accession>
<sequence length="367" mass="40655">MINQQQRSGDSRRRQNQGTGVAHRPHHGSGYSDPLSIRGMPVAMPQPMPGNHYLHPGCEALTDIISVCYFTFRSNSTTGYSTTLPECAFAYYCAVACYWRLLYLQLNNGLELTDSEVSFVHQLKSMQLHVPQLFGHYLSGFGNTTIPSGRDVKFRMRKVPKYYNAGNATGWFGRVSADTQPFYQNYPCLAVYVARMFASLDGAKRKNNWWNFPAEIQPLIAGGLGPSPACIGYGPPALPINTDLLLVINTELRAQSGLQLLPLPETLIGTVGQICFTSIEGEHDERTTRASPMTLRSSFLIPAEVSLCASAFAYRVHHAVDEAAKKELPQQPWVVWRFGEDAPADWAQLTAAGNSFREGDPKVLSFT</sequence>
<name>A0A2K3LPQ8_TRIPR</name>